<dbReference type="InterPro" id="IPR013112">
    <property type="entry name" value="FAD-bd_8"/>
</dbReference>
<keyword evidence="16" id="KW-1185">Reference proteome</keyword>
<dbReference type="RefSeq" id="XP_018712590.1">
    <property type="nucleotide sequence ID" value="XM_018858726.1"/>
</dbReference>
<comment type="subcellular location">
    <subcellularLocation>
        <location evidence="1">Membrane</location>
        <topology evidence="1">Multi-pass membrane protein</topology>
    </subcellularLocation>
</comment>
<reference evidence="15 16" key="1">
    <citation type="submission" date="2016-05" db="EMBL/GenBank/DDBJ databases">
        <title>Comparative genomics of biotechnologically important yeasts.</title>
        <authorList>
            <consortium name="DOE Joint Genome Institute"/>
            <person name="Riley R."/>
            <person name="Haridas S."/>
            <person name="Wolfe K.H."/>
            <person name="Lopes M.R."/>
            <person name="Hittinger C.T."/>
            <person name="Goker M."/>
            <person name="Salamov A."/>
            <person name="Wisecaver J."/>
            <person name="Long T.M."/>
            <person name="Aerts A.L."/>
            <person name="Barry K."/>
            <person name="Choi C."/>
            <person name="Clum A."/>
            <person name="Coughlan A.Y."/>
            <person name="Deshpande S."/>
            <person name="Douglass A.P."/>
            <person name="Hanson S.J."/>
            <person name="Klenk H.-P."/>
            <person name="LaButti K."/>
            <person name="Lapidus A."/>
            <person name="Lindquist E."/>
            <person name="Lipzen A."/>
            <person name="Meier-kolthoff J.P."/>
            <person name="Ohm R.A."/>
            <person name="Otillar R.P."/>
            <person name="Pangilinan J."/>
            <person name="Peng Y."/>
            <person name="Rokas A."/>
            <person name="Rosa C.A."/>
            <person name="Scheuner C."/>
            <person name="Sibirny A.A."/>
            <person name="Slot J.C."/>
            <person name="Stielow J.B."/>
            <person name="Sun H."/>
            <person name="Kurtzman C.P."/>
            <person name="Blackwell M."/>
            <person name="Grigoriev I.V."/>
            <person name="Jeffries T.W."/>
        </authorList>
    </citation>
    <scope>NUCLEOTIDE SEQUENCE [LARGE SCALE GENOMIC DNA]</scope>
    <source>
        <strain evidence="15 16">NRRL YB-4993</strain>
    </source>
</reference>
<dbReference type="Pfam" id="PF01794">
    <property type="entry name" value="Ferric_reduct"/>
    <property type="match status" value="1"/>
</dbReference>
<evidence type="ECO:0000256" key="4">
    <source>
        <dbReference type="ARBA" id="ARBA00022630"/>
    </source>
</evidence>
<evidence type="ECO:0000313" key="15">
    <source>
        <dbReference type="EMBL" id="OBA22094.1"/>
    </source>
</evidence>
<dbReference type="Gene3D" id="3.40.50.80">
    <property type="entry name" value="Nucleotide-binding domain of ferredoxin-NADP reductase (FNR) module"/>
    <property type="match status" value="1"/>
</dbReference>
<dbReference type="InterPro" id="IPR039261">
    <property type="entry name" value="FNR_nucleotide-bd"/>
</dbReference>
<dbReference type="PANTHER" id="PTHR32361:SF9">
    <property type="entry name" value="FERRIC REDUCTASE TRANSMEMBRANE COMPONENT 3-RELATED"/>
    <property type="match status" value="1"/>
</dbReference>
<dbReference type="GO" id="GO:0006879">
    <property type="term" value="P:intracellular iron ion homeostasis"/>
    <property type="evidence" value="ECO:0007669"/>
    <property type="project" value="TreeGrafter"/>
</dbReference>
<keyword evidence="10" id="KW-0406">Ion transport</keyword>
<dbReference type="Pfam" id="PF08030">
    <property type="entry name" value="NAD_binding_6"/>
    <property type="match status" value="1"/>
</dbReference>
<evidence type="ECO:0000256" key="13">
    <source>
        <dbReference type="SAM" id="Phobius"/>
    </source>
</evidence>
<keyword evidence="11 13" id="KW-0472">Membrane</keyword>
<feature type="domain" description="FAD-binding FR-type" evidence="14">
    <location>
        <begin position="360"/>
        <end position="466"/>
    </location>
</feature>
<sequence>MQQALGSMAHCLKLMPGDGGITYFLDYCEDYNVTMQDLNNADSNATNYLVTNTSAYPGFDTSSYFYLPVEIDLTSLEDGYASYINRRYNYNRANYYGAALISYWFLLILFAGVLRLFKAAAPKAVNSFNGKISNTYKRYITMPALGSQKVVTHGRFFKVFEFVIPTRIETIYLVAWFAMALAFNVANYHHLSNNIFWPTKSEELGREISDRTGIMVMYLIPQLFLFAGRNNFLQWVSGWSFTRFNIIHRWMARVALILMVVHGITMTINSVGLGRFDMRNQEVFVQWGYVAVIIGGIMCFHSLAMLRKNNYELFVLSHNVMGIVFVASTWIHVAVDGFQQLMYATTAVWAFDKFMRILRMSWFGVRTAEVQLVADETLKVRVPRPASWKPYPLCFSYIYFFRASCFWQSHPFTVVDSVTEENVICFYIKVKGGMSNSLYQFLSEQPEQKAQIKCSVEGPYGNGAALQHYDTVSYLSGGNGIPGPFASALQLSKKYASQNLKLYWVIRHWKSIEWFYDELKSLEGTNVQPVVYVTSFNTPLDEAFFEKHKEIESLDVSSTEKIHDKVNETDLVDAHAARLMERLHFVEFRSGRPGLNEIVKGDITESKGAIAFVACGHSNFVDTSRRVVIESLEDGKRVDFFDTMELW</sequence>
<dbReference type="InterPro" id="IPR013130">
    <property type="entry name" value="Fe3_Rdtase_TM_dom"/>
</dbReference>
<dbReference type="GO" id="GO:0006826">
    <property type="term" value="P:iron ion transport"/>
    <property type="evidence" value="ECO:0007669"/>
    <property type="project" value="TreeGrafter"/>
</dbReference>
<evidence type="ECO:0000256" key="5">
    <source>
        <dbReference type="ARBA" id="ARBA00022692"/>
    </source>
</evidence>
<comment type="similarity">
    <text evidence="2">Belongs to the ferric reductase (FRE) family.</text>
</comment>
<dbReference type="GeneID" id="30031702"/>
<organism evidence="15 16">
    <name type="scientific">Metschnikowia bicuspidata var. bicuspidata NRRL YB-4993</name>
    <dbReference type="NCBI Taxonomy" id="869754"/>
    <lineage>
        <taxon>Eukaryota</taxon>
        <taxon>Fungi</taxon>
        <taxon>Dikarya</taxon>
        <taxon>Ascomycota</taxon>
        <taxon>Saccharomycotina</taxon>
        <taxon>Pichiomycetes</taxon>
        <taxon>Metschnikowiaceae</taxon>
        <taxon>Metschnikowia</taxon>
    </lineage>
</organism>
<dbReference type="SFLD" id="SFLDS00052">
    <property type="entry name" value="Ferric_Reductase_Domain"/>
    <property type="match status" value="1"/>
</dbReference>
<evidence type="ECO:0000256" key="11">
    <source>
        <dbReference type="ARBA" id="ARBA00023136"/>
    </source>
</evidence>
<feature type="transmembrane region" description="Helical" evidence="13">
    <location>
        <begin position="313"/>
        <end position="335"/>
    </location>
</feature>
<keyword evidence="9" id="KW-0560">Oxidoreductase</keyword>
<dbReference type="GO" id="GO:0015677">
    <property type="term" value="P:copper ion import"/>
    <property type="evidence" value="ECO:0007669"/>
    <property type="project" value="TreeGrafter"/>
</dbReference>
<dbReference type="InterPro" id="IPR051410">
    <property type="entry name" value="Ferric/Cupric_Reductase"/>
</dbReference>
<dbReference type="SUPFAM" id="SSF52343">
    <property type="entry name" value="Ferredoxin reductase-like, C-terminal NADP-linked domain"/>
    <property type="match status" value="1"/>
</dbReference>
<evidence type="ECO:0000256" key="12">
    <source>
        <dbReference type="ARBA" id="ARBA00023180"/>
    </source>
</evidence>
<keyword evidence="5 13" id="KW-0812">Transmembrane</keyword>
<evidence type="ECO:0000256" key="2">
    <source>
        <dbReference type="ARBA" id="ARBA00006278"/>
    </source>
</evidence>
<dbReference type="AlphaFoldDB" id="A0A1A0HDD6"/>
<evidence type="ECO:0000256" key="8">
    <source>
        <dbReference type="ARBA" id="ARBA00022989"/>
    </source>
</evidence>
<evidence type="ECO:0000256" key="10">
    <source>
        <dbReference type="ARBA" id="ARBA00023065"/>
    </source>
</evidence>
<dbReference type="Proteomes" id="UP000092555">
    <property type="component" value="Unassembled WGS sequence"/>
</dbReference>
<dbReference type="GO" id="GO:0005886">
    <property type="term" value="C:plasma membrane"/>
    <property type="evidence" value="ECO:0007669"/>
    <property type="project" value="TreeGrafter"/>
</dbReference>
<feature type="transmembrane region" description="Helical" evidence="13">
    <location>
        <begin position="171"/>
        <end position="191"/>
    </location>
</feature>
<dbReference type="STRING" id="869754.A0A1A0HDD6"/>
<evidence type="ECO:0000256" key="6">
    <source>
        <dbReference type="ARBA" id="ARBA00022827"/>
    </source>
</evidence>
<keyword evidence="3" id="KW-0813">Transport</keyword>
<keyword evidence="12" id="KW-0325">Glycoprotein</keyword>
<dbReference type="OrthoDB" id="4494341at2759"/>
<dbReference type="InterPro" id="IPR017927">
    <property type="entry name" value="FAD-bd_FR_type"/>
</dbReference>
<name>A0A1A0HDD6_9ASCO</name>
<evidence type="ECO:0000259" key="14">
    <source>
        <dbReference type="PROSITE" id="PS51384"/>
    </source>
</evidence>
<accession>A0A1A0HDD6</accession>
<dbReference type="EMBL" id="LXTC01000002">
    <property type="protein sequence ID" value="OBA22094.1"/>
    <property type="molecule type" value="Genomic_DNA"/>
</dbReference>
<keyword evidence="7" id="KW-0249">Electron transport</keyword>
<feature type="transmembrane region" description="Helical" evidence="13">
    <location>
        <begin position="284"/>
        <end position="306"/>
    </location>
</feature>
<evidence type="ECO:0000313" key="16">
    <source>
        <dbReference type="Proteomes" id="UP000092555"/>
    </source>
</evidence>
<keyword evidence="4" id="KW-0285">Flavoprotein</keyword>
<gene>
    <name evidence="15" type="ORF">METBIDRAFT_77588</name>
</gene>
<evidence type="ECO:0000256" key="3">
    <source>
        <dbReference type="ARBA" id="ARBA00022448"/>
    </source>
</evidence>
<dbReference type="SFLD" id="SFLDG01168">
    <property type="entry name" value="Ferric_reductase_subgroup_(FRE"/>
    <property type="match status" value="1"/>
</dbReference>
<dbReference type="PROSITE" id="PS51384">
    <property type="entry name" value="FAD_FR"/>
    <property type="match status" value="1"/>
</dbReference>
<proteinExistence type="inferred from homology"/>
<evidence type="ECO:0000256" key="1">
    <source>
        <dbReference type="ARBA" id="ARBA00004141"/>
    </source>
</evidence>
<keyword evidence="8 13" id="KW-1133">Transmembrane helix</keyword>
<dbReference type="Pfam" id="PF08022">
    <property type="entry name" value="FAD_binding_8"/>
    <property type="match status" value="1"/>
</dbReference>
<dbReference type="CDD" id="cd06186">
    <property type="entry name" value="NOX_Duox_like_FAD_NADP"/>
    <property type="match status" value="1"/>
</dbReference>
<keyword evidence="6" id="KW-0274">FAD</keyword>
<comment type="caution">
    <text evidence="15">The sequence shown here is derived from an EMBL/GenBank/DDBJ whole genome shotgun (WGS) entry which is preliminary data.</text>
</comment>
<dbReference type="PANTHER" id="PTHR32361">
    <property type="entry name" value="FERRIC/CUPRIC REDUCTASE TRANSMEMBRANE COMPONENT"/>
    <property type="match status" value="1"/>
</dbReference>
<feature type="transmembrane region" description="Helical" evidence="13">
    <location>
        <begin position="250"/>
        <end position="272"/>
    </location>
</feature>
<evidence type="ECO:0000256" key="9">
    <source>
        <dbReference type="ARBA" id="ARBA00023002"/>
    </source>
</evidence>
<protein>
    <recommendedName>
        <fullName evidence="14">FAD-binding FR-type domain-containing protein</fullName>
    </recommendedName>
</protein>
<feature type="transmembrane region" description="Helical" evidence="13">
    <location>
        <begin position="95"/>
        <end position="117"/>
    </location>
</feature>
<evidence type="ECO:0000256" key="7">
    <source>
        <dbReference type="ARBA" id="ARBA00022982"/>
    </source>
</evidence>
<dbReference type="InterPro" id="IPR013121">
    <property type="entry name" value="Fe_red_NAD-bd_6"/>
</dbReference>
<dbReference type="GO" id="GO:0000293">
    <property type="term" value="F:ferric-chelate reductase activity"/>
    <property type="evidence" value="ECO:0007669"/>
    <property type="project" value="UniProtKB-ARBA"/>
</dbReference>